<feature type="region of interest" description="Disordered" evidence="2">
    <location>
        <begin position="352"/>
        <end position="372"/>
    </location>
</feature>
<reference evidence="4" key="1">
    <citation type="submission" date="2025-08" db="UniProtKB">
        <authorList>
            <consortium name="Ensembl"/>
        </authorList>
    </citation>
    <scope>IDENTIFICATION</scope>
</reference>
<dbReference type="AlphaFoldDB" id="A0A8C5MU58"/>
<dbReference type="InterPro" id="IPR039882">
    <property type="entry name" value="ZN414"/>
</dbReference>
<dbReference type="PANTHER" id="PTHR21695">
    <property type="entry name" value="ZINC FINGER PROTEIN 414"/>
    <property type="match status" value="1"/>
</dbReference>
<proteinExistence type="predicted"/>
<dbReference type="InterPro" id="IPR013087">
    <property type="entry name" value="Znf_C2H2_type"/>
</dbReference>
<evidence type="ECO:0000256" key="1">
    <source>
        <dbReference type="PROSITE-ProRule" id="PRU00042"/>
    </source>
</evidence>
<accession>A0A8C5MU58</accession>
<dbReference type="InterPro" id="IPR031799">
    <property type="entry name" value="Znf-C2H2_ribbon"/>
</dbReference>
<dbReference type="SUPFAM" id="SSF57667">
    <property type="entry name" value="beta-beta-alpha zinc fingers"/>
    <property type="match status" value="1"/>
</dbReference>
<organism evidence="4 5">
    <name type="scientific">Leptobrachium leishanense</name>
    <name type="common">Leishan spiny toad</name>
    <dbReference type="NCBI Taxonomy" id="445787"/>
    <lineage>
        <taxon>Eukaryota</taxon>
        <taxon>Metazoa</taxon>
        <taxon>Chordata</taxon>
        <taxon>Craniata</taxon>
        <taxon>Vertebrata</taxon>
        <taxon>Euteleostomi</taxon>
        <taxon>Amphibia</taxon>
        <taxon>Batrachia</taxon>
        <taxon>Anura</taxon>
        <taxon>Pelobatoidea</taxon>
        <taxon>Megophryidae</taxon>
        <taxon>Leptobrachium</taxon>
    </lineage>
</organism>
<keyword evidence="5" id="KW-1185">Reference proteome</keyword>
<dbReference type="Ensembl" id="ENSLLET00000019003.1">
    <property type="protein sequence ID" value="ENSLLEP00000018280.1"/>
    <property type="gene ID" value="ENSLLEG00000011646.1"/>
</dbReference>
<keyword evidence="1" id="KW-0863">Zinc-finger</keyword>
<dbReference type="GeneTree" id="ENSGT00390000006876"/>
<dbReference type="GO" id="GO:0008270">
    <property type="term" value="F:zinc ion binding"/>
    <property type="evidence" value="ECO:0007669"/>
    <property type="project" value="UniProtKB-KW"/>
</dbReference>
<evidence type="ECO:0000313" key="5">
    <source>
        <dbReference type="Proteomes" id="UP000694569"/>
    </source>
</evidence>
<evidence type="ECO:0000313" key="4">
    <source>
        <dbReference type="Ensembl" id="ENSLLEP00000018280.1"/>
    </source>
</evidence>
<reference evidence="4" key="2">
    <citation type="submission" date="2025-09" db="UniProtKB">
        <authorList>
            <consortium name="Ensembl"/>
        </authorList>
    </citation>
    <scope>IDENTIFICATION</scope>
</reference>
<dbReference type="Pfam" id="PF15909">
    <property type="entry name" value="zf-C2H2_8"/>
    <property type="match status" value="1"/>
</dbReference>
<evidence type="ECO:0000259" key="3">
    <source>
        <dbReference type="PROSITE" id="PS50157"/>
    </source>
</evidence>
<dbReference type="Gene3D" id="3.30.160.60">
    <property type="entry name" value="Classic Zinc Finger"/>
    <property type="match status" value="1"/>
</dbReference>
<feature type="domain" description="C2H2-type" evidence="3">
    <location>
        <begin position="66"/>
        <end position="95"/>
    </location>
</feature>
<dbReference type="PROSITE" id="PS50157">
    <property type="entry name" value="ZINC_FINGER_C2H2_2"/>
    <property type="match status" value="2"/>
</dbReference>
<sequence>MICSVGFSATKTWLCGSLASDMDQQSGSGTEIQSEDGILPSAISSRVEMKRERVRKRTPHPSKRGYRCSSHGCNRSFLTMHELITHVSVHYKPTESLKDKLFVCSVGGCGESLDSMQELMNHLKVHYKPNRYFKCENCMQHFRTHRSLFKHLHVCIENNANSAPLSVQPSLDSKFTAAVEPSKPRHQSVIQCIKKEAPISLTNKVLKSQSPYLTDDLRKSMNSLISQSSNTFPLLEPSVFGGQFPASASVAGSYLPFLHPSAYTIPQASVPQRIKSFLGNQGQPVSNAVWKKSQGHSTNSRILWEHTRDSYNCMQCTFSTDTRYQMTKHIEEQHKNPLNKLQCETDDYDVPSFDSKALSEENPVSSHRTNSF</sequence>
<dbReference type="SMART" id="SM00355">
    <property type="entry name" value="ZnF_C2H2"/>
    <property type="match status" value="4"/>
</dbReference>
<dbReference type="OrthoDB" id="8730587at2759"/>
<feature type="domain" description="C2H2-type" evidence="3">
    <location>
        <begin position="102"/>
        <end position="131"/>
    </location>
</feature>
<name>A0A8C5MU58_9ANUR</name>
<feature type="compositionally biased region" description="Polar residues" evidence="2">
    <location>
        <begin position="362"/>
        <end position="372"/>
    </location>
</feature>
<evidence type="ECO:0000256" key="2">
    <source>
        <dbReference type="SAM" id="MobiDB-lite"/>
    </source>
</evidence>
<dbReference type="PROSITE" id="PS00028">
    <property type="entry name" value="ZINC_FINGER_C2H2_1"/>
    <property type="match status" value="2"/>
</dbReference>
<keyword evidence="1" id="KW-0479">Metal-binding</keyword>
<dbReference type="InterPro" id="IPR036236">
    <property type="entry name" value="Znf_C2H2_sf"/>
</dbReference>
<keyword evidence="1" id="KW-0862">Zinc</keyword>
<dbReference type="Proteomes" id="UP000694569">
    <property type="component" value="Unplaced"/>
</dbReference>
<dbReference type="PANTHER" id="PTHR21695:SF0">
    <property type="entry name" value="ZINC FINGER PROTEIN 414"/>
    <property type="match status" value="1"/>
</dbReference>
<protein>
    <recommendedName>
        <fullName evidence="3">C2H2-type domain-containing protein</fullName>
    </recommendedName>
</protein>